<dbReference type="Proteomes" id="UP000217790">
    <property type="component" value="Unassembled WGS sequence"/>
</dbReference>
<evidence type="ECO:0000313" key="1">
    <source>
        <dbReference type="EMBL" id="PBL03753.1"/>
    </source>
</evidence>
<name>A0A2H3EKG1_ARMGA</name>
<sequence length="161" mass="17864">MAEITSLVNTLLIEILFQKHKKLLTMLAFRFVILATLKGAKPGADQHSRPVRRAIASATARYKSTTIFTSSAEDSNKVVAAAGAFSPESSLPFRDTCLLNSPDLSLSKCCIVKKVYRLKERKFQRQSTRPKGHSSSVVHARLMGHFVALHPYQPTLLYYGA</sequence>
<dbReference type="EMBL" id="KZ293644">
    <property type="protein sequence ID" value="PBL03753.1"/>
    <property type="molecule type" value="Genomic_DNA"/>
</dbReference>
<keyword evidence="2" id="KW-1185">Reference proteome</keyword>
<proteinExistence type="predicted"/>
<dbReference type="AlphaFoldDB" id="A0A2H3EKG1"/>
<dbReference type="InParanoid" id="A0A2H3EKG1"/>
<accession>A0A2H3EKG1</accession>
<gene>
    <name evidence="1" type="ORF">ARMGADRAFT_1022351</name>
</gene>
<reference evidence="2" key="1">
    <citation type="journal article" date="2017" name="Nat. Ecol. Evol.">
        <title>Genome expansion and lineage-specific genetic innovations in the forest pathogenic fungi Armillaria.</title>
        <authorList>
            <person name="Sipos G."/>
            <person name="Prasanna A.N."/>
            <person name="Walter M.C."/>
            <person name="O'Connor E."/>
            <person name="Balint B."/>
            <person name="Krizsan K."/>
            <person name="Kiss B."/>
            <person name="Hess J."/>
            <person name="Varga T."/>
            <person name="Slot J."/>
            <person name="Riley R."/>
            <person name="Boka B."/>
            <person name="Rigling D."/>
            <person name="Barry K."/>
            <person name="Lee J."/>
            <person name="Mihaltcheva S."/>
            <person name="LaButti K."/>
            <person name="Lipzen A."/>
            <person name="Waldron R."/>
            <person name="Moloney N.M."/>
            <person name="Sperisen C."/>
            <person name="Kredics L."/>
            <person name="Vagvoelgyi C."/>
            <person name="Patrignani A."/>
            <person name="Fitzpatrick D."/>
            <person name="Nagy I."/>
            <person name="Doyle S."/>
            <person name="Anderson J.B."/>
            <person name="Grigoriev I.V."/>
            <person name="Gueldener U."/>
            <person name="Muensterkoetter M."/>
            <person name="Nagy L.G."/>
        </authorList>
    </citation>
    <scope>NUCLEOTIDE SEQUENCE [LARGE SCALE GENOMIC DNA]</scope>
    <source>
        <strain evidence="2">Ar21-2</strain>
    </source>
</reference>
<evidence type="ECO:0000313" key="2">
    <source>
        <dbReference type="Proteomes" id="UP000217790"/>
    </source>
</evidence>
<protein>
    <submittedName>
        <fullName evidence="1">Uncharacterized protein</fullName>
    </submittedName>
</protein>
<organism evidence="1 2">
    <name type="scientific">Armillaria gallica</name>
    <name type="common">Bulbous honey fungus</name>
    <name type="synonym">Armillaria bulbosa</name>
    <dbReference type="NCBI Taxonomy" id="47427"/>
    <lineage>
        <taxon>Eukaryota</taxon>
        <taxon>Fungi</taxon>
        <taxon>Dikarya</taxon>
        <taxon>Basidiomycota</taxon>
        <taxon>Agaricomycotina</taxon>
        <taxon>Agaricomycetes</taxon>
        <taxon>Agaricomycetidae</taxon>
        <taxon>Agaricales</taxon>
        <taxon>Marasmiineae</taxon>
        <taxon>Physalacriaceae</taxon>
        <taxon>Armillaria</taxon>
    </lineage>
</organism>